<keyword evidence="2" id="KW-0812">Transmembrane</keyword>
<evidence type="ECO:0008006" key="5">
    <source>
        <dbReference type="Google" id="ProtNLM"/>
    </source>
</evidence>
<reference evidence="3" key="1">
    <citation type="submission" date="2019-12" db="EMBL/GenBank/DDBJ databases">
        <title>Genome sequencing and annotation of Brassica cretica.</title>
        <authorList>
            <person name="Studholme D.J."/>
            <person name="Sarris P."/>
        </authorList>
    </citation>
    <scope>NUCLEOTIDE SEQUENCE</scope>
    <source>
        <strain evidence="3">PFS-109/04</strain>
        <tissue evidence="3">Leaf</tissue>
    </source>
</reference>
<gene>
    <name evidence="3" type="ORF">F2Q69_00052558</name>
</gene>
<proteinExistence type="predicted"/>
<evidence type="ECO:0000313" key="4">
    <source>
        <dbReference type="Proteomes" id="UP000712600"/>
    </source>
</evidence>
<feature type="transmembrane region" description="Helical" evidence="2">
    <location>
        <begin position="408"/>
        <end position="431"/>
    </location>
</feature>
<dbReference type="Proteomes" id="UP000712600">
    <property type="component" value="Unassembled WGS sequence"/>
</dbReference>
<evidence type="ECO:0000256" key="2">
    <source>
        <dbReference type="SAM" id="Phobius"/>
    </source>
</evidence>
<dbReference type="AlphaFoldDB" id="A0A8S9MWX4"/>
<organism evidence="3 4">
    <name type="scientific">Brassica cretica</name>
    <name type="common">Mustard</name>
    <dbReference type="NCBI Taxonomy" id="69181"/>
    <lineage>
        <taxon>Eukaryota</taxon>
        <taxon>Viridiplantae</taxon>
        <taxon>Streptophyta</taxon>
        <taxon>Embryophyta</taxon>
        <taxon>Tracheophyta</taxon>
        <taxon>Spermatophyta</taxon>
        <taxon>Magnoliopsida</taxon>
        <taxon>eudicotyledons</taxon>
        <taxon>Gunneridae</taxon>
        <taxon>Pentapetalae</taxon>
        <taxon>rosids</taxon>
        <taxon>malvids</taxon>
        <taxon>Brassicales</taxon>
        <taxon>Brassicaceae</taxon>
        <taxon>Brassiceae</taxon>
        <taxon>Brassica</taxon>
    </lineage>
</organism>
<comment type="caution">
    <text evidence="3">The sequence shown here is derived from an EMBL/GenBank/DDBJ whole genome shotgun (WGS) entry which is preliminary data.</text>
</comment>
<evidence type="ECO:0000256" key="1">
    <source>
        <dbReference type="SAM" id="MobiDB-lite"/>
    </source>
</evidence>
<name>A0A8S9MWX4_BRACR</name>
<feature type="region of interest" description="Disordered" evidence="1">
    <location>
        <begin position="1"/>
        <end position="27"/>
    </location>
</feature>
<protein>
    <recommendedName>
        <fullName evidence="5">Transmembrane protein</fullName>
    </recommendedName>
</protein>
<keyword evidence="2" id="KW-1133">Transmembrane helix</keyword>
<keyword evidence="2" id="KW-0472">Membrane</keyword>
<accession>A0A8S9MWX4</accession>
<feature type="compositionally biased region" description="Polar residues" evidence="1">
    <location>
        <begin position="10"/>
        <end position="20"/>
    </location>
</feature>
<evidence type="ECO:0000313" key="3">
    <source>
        <dbReference type="EMBL" id="KAF3485407.1"/>
    </source>
</evidence>
<sequence length="444" mass="49464">MDQYIGPYQNGDQAVQNSSAKVRLPSRTAQNDRAVYRLDPLTSGMELRQVQVLKTVLTKPVRVLPNHLDKPKPTAEPGLTWIAKPDLSWIVPDLTWIVRTVLVSCRVILQVNRSSLVGLNVTFQTTIEAGSSIMPFRNLDVSLSLSFLISLTFYLGHGTLVLCPKTGWFVSSNHGRPDNPYLGSRMLNFPPTLRRDYPNNSQPSPNAQSHALNLFEFDDSLFRSRPVTTSLSRYDNVENRGFDLITSYDPSPKSLMLSIYMKVNPSSLPDLPTGIATSIDYQDSLQQLSPTVSSISYILASNTLMEFEMKRISIVSLSSSLDNLFSGLYEIHIVSRVNIVGVGTDLVRLAKSSFVTGISALFQTLLFGYINVNYDYLMLVRANVSRTQVKSIYGFIFLEQASPFNISILRIIVLFLVFILLSNVLPVVIFLPLSMAPSAVRVSP</sequence>
<dbReference type="EMBL" id="QGKX02002183">
    <property type="protein sequence ID" value="KAF3485407.1"/>
    <property type="molecule type" value="Genomic_DNA"/>
</dbReference>